<name>A0A5B9MN76_9BACT</name>
<organism evidence="2 3">
    <name type="scientific">Stieleria maiorica</name>
    <dbReference type="NCBI Taxonomy" id="2795974"/>
    <lineage>
        <taxon>Bacteria</taxon>
        <taxon>Pseudomonadati</taxon>
        <taxon>Planctomycetota</taxon>
        <taxon>Planctomycetia</taxon>
        <taxon>Pirellulales</taxon>
        <taxon>Pirellulaceae</taxon>
        <taxon>Stieleria</taxon>
    </lineage>
</organism>
<keyword evidence="1" id="KW-0472">Membrane</keyword>
<dbReference type="EMBL" id="CP036264">
    <property type="protein sequence ID" value="QEG00318.1"/>
    <property type="molecule type" value="Genomic_DNA"/>
</dbReference>
<proteinExistence type="predicted"/>
<reference evidence="2 3" key="1">
    <citation type="submission" date="2019-02" db="EMBL/GenBank/DDBJ databases">
        <title>Planctomycetal bacteria perform biofilm scaping via a novel small molecule.</title>
        <authorList>
            <person name="Jeske O."/>
            <person name="Boedeker C."/>
            <person name="Wiegand S."/>
            <person name="Breitling P."/>
            <person name="Kallscheuer N."/>
            <person name="Jogler M."/>
            <person name="Rohde M."/>
            <person name="Petersen J."/>
            <person name="Medema M.H."/>
            <person name="Surup F."/>
            <person name="Jogler C."/>
        </authorList>
    </citation>
    <scope>NUCLEOTIDE SEQUENCE [LARGE SCALE GENOMIC DNA]</scope>
    <source>
        <strain evidence="2 3">Mal15</strain>
    </source>
</reference>
<dbReference type="AlphaFoldDB" id="A0A5B9MN76"/>
<sequence>METFIQENQLFVGLVLALVAGSFFAFHLLGGASGWSSDDGYDGDFGDWD</sequence>
<evidence type="ECO:0000313" key="2">
    <source>
        <dbReference type="EMBL" id="QEG00318.1"/>
    </source>
</evidence>
<gene>
    <name evidence="2" type="ORF">Mal15_43880</name>
</gene>
<evidence type="ECO:0000256" key="1">
    <source>
        <dbReference type="SAM" id="Phobius"/>
    </source>
</evidence>
<keyword evidence="1" id="KW-0812">Transmembrane</keyword>
<dbReference type="KEGG" id="smam:Mal15_43880"/>
<keyword evidence="3" id="KW-1185">Reference proteome</keyword>
<dbReference type="Proteomes" id="UP000321353">
    <property type="component" value="Chromosome"/>
</dbReference>
<evidence type="ECO:0000313" key="3">
    <source>
        <dbReference type="Proteomes" id="UP000321353"/>
    </source>
</evidence>
<dbReference type="RefSeq" id="WP_167546953.1">
    <property type="nucleotide sequence ID" value="NZ_CP036264.1"/>
</dbReference>
<feature type="transmembrane region" description="Helical" evidence="1">
    <location>
        <begin position="12"/>
        <end position="35"/>
    </location>
</feature>
<protein>
    <submittedName>
        <fullName evidence="2">Uncharacterized protein</fullName>
    </submittedName>
</protein>
<accession>A0A5B9MN76</accession>
<keyword evidence="1" id="KW-1133">Transmembrane helix</keyword>